<evidence type="ECO:0000313" key="1">
    <source>
        <dbReference type="EMBL" id="KAJ4250249.1"/>
    </source>
</evidence>
<protein>
    <submittedName>
        <fullName evidence="1">Uncharacterized protein</fullName>
    </submittedName>
</protein>
<name>A0A9W8RNJ5_9HYPO</name>
<reference evidence="1" key="1">
    <citation type="submission" date="2022-09" db="EMBL/GenBank/DDBJ databases">
        <title>Fusarium specimens isolated from Avocado Roots.</title>
        <authorList>
            <person name="Stajich J."/>
            <person name="Roper C."/>
            <person name="Heimlech-Rivalta G."/>
        </authorList>
    </citation>
    <scope>NUCLEOTIDE SEQUENCE</scope>
    <source>
        <strain evidence="1">CF00136</strain>
    </source>
</reference>
<comment type="caution">
    <text evidence="1">The sequence shown here is derived from an EMBL/GenBank/DDBJ whole genome shotgun (WGS) entry which is preliminary data.</text>
</comment>
<accession>A0A9W8RNJ5</accession>
<evidence type="ECO:0000313" key="2">
    <source>
        <dbReference type="Proteomes" id="UP001152049"/>
    </source>
</evidence>
<dbReference type="AlphaFoldDB" id="A0A9W8RNJ5"/>
<sequence length="96" mass="11180">MRRTVRSLFENTPCAKALLYIWEKVFEDYMQKVCLMFFDQQLITGASILIVGYSTHCDIMQYHFYIAANLGMACFAKFQALLPIVRSELDDRLKKG</sequence>
<organism evidence="1 2">
    <name type="scientific">Fusarium torreyae</name>
    <dbReference type="NCBI Taxonomy" id="1237075"/>
    <lineage>
        <taxon>Eukaryota</taxon>
        <taxon>Fungi</taxon>
        <taxon>Dikarya</taxon>
        <taxon>Ascomycota</taxon>
        <taxon>Pezizomycotina</taxon>
        <taxon>Sordariomycetes</taxon>
        <taxon>Hypocreomycetidae</taxon>
        <taxon>Hypocreales</taxon>
        <taxon>Nectriaceae</taxon>
        <taxon>Fusarium</taxon>
    </lineage>
</organism>
<keyword evidence="2" id="KW-1185">Reference proteome</keyword>
<proteinExistence type="predicted"/>
<dbReference type="EMBL" id="JAOQAZ010000031">
    <property type="protein sequence ID" value="KAJ4250249.1"/>
    <property type="molecule type" value="Genomic_DNA"/>
</dbReference>
<gene>
    <name evidence="1" type="ORF">NW762_012064</name>
</gene>
<dbReference type="OrthoDB" id="5427664at2759"/>
<dbReference type="Proteomes" id="UP001152049">
    <property type="component" value="Unassembled WGS sequence"/>
</dbReference>